<dbReference type="GO" id="GO:0005783">
    <property type="term" value="C:endoplasmic reticulum"/>
    <property type="evidence" value="ECO:0007669"/>
    <property type="project" value="TreeGrafter"/>
</dbReference>
<dbReference type="GO" id="GO:0004656">
    <property type="term" value="F:procollagen-proline 4-dioxygenase activity"/>
    <property type="evidence" value="ECO:0007669"/>
    <property type="project" value="TreeGrafter"/>
</dbReference>
<reference evidence="10" key="1">
    <citation type="submission" date="2021-02" db="EMBL/GenBank/DDBJ databases">
        <authorList>
            <person name="Dougan E. K."/>
            <person name="Rhodes N."/>
            <person name="Thang M."/>
            <person name="Chan C."/>
        </authorList>
    </citation>
    <scope>NUCLEOTIDE SEQUENCE</scope>
</reference>
<dbReference type="InterPro" id="IPR018247">
    <property type="entry name" value="EF_Hand_1_Ca_BS"/>
</dbReference>
<keyword evidence="6" id="KW-0560">Oxidoreductase</keyword>
<dbReference type="InterPro" id="IPR023606">
    <property type="entry name" value="CoA-Trfase_III_dom_1_sf"/>
</dbReference>
<dbReference type="OrthoDB" id="433136at2759"/>
<keyword evidence="4" id="KW-0106">Calcium</keyword>
<sequence length="628" mass="69425">VMGRSDLAEDKRFEDNAGRCRHQDVLDEAIIEWTRSKDAAEVQAACKEAAVPCGPIFSIKDIMEDEHFRARGCFEDVILPDGRSVKVPAIGPKLSATPGNTSGGGPRLGQHTTEVLRIKLRLSDDELSTLRSEGVIAGITEQGGWAMVHASEVIQDGGCLMHLSGLSAVLFRFRYASDELCGDEQAIKPLSFFRITGIAVPVLAAQDVSHIGAHFQLFVHMETCWWWLWATGLHALARAGGGEFLMRDPVKIGHRAEVKLKDGRDVHVQTLSDYSTGLPAFLVEDLVSKEEIATIQAAALQEGMARSITQVYKKRVTKKRAARIFKEVDADRDGALDFQELREFLREAADMVDLNYTAFLHDQLGLPNAAEAAAAGRKLRKKEIQGINWPAFFRACFSNSPEWFSRFSNQAWLYYEDHAGLGDILDKVARVTGLPLSLVQRNAEDMQVLRYPAGGGHYSCHHDTAADAQEEHRFMTVFFFLNDIEDGGETVLFGTDLNGSRSQDIYLAGEDVWSDIEAQCQSVGSCPQHPGAQPPPPFSNALVVQPRAGSALFWYNMELEPAVEQDGNAMRYASPALKSDPVFALEAIKKNSEAILYISRDLRPFLAKGSRRDRLWIRGLGSMGLSDT</sequence>
<dbReference type="EMBL" id="CAJNJA010084919">
    <property type="protein sequence ID" value="CAE7937850.1"/>
    <property type="molecule type" value="Genomic_DNA"/>
</dbReference>
<evidence type="ECO:0000259" key="8">
    <source>
        <dbReference type="PROSITE" id="PS50222"/>
    </source>
</evidence>
<dbReference type="SUPFAM" id="SSF89796">
    <property type="entry name" value="CoA-transferase family III (CaiB/BaiF)"/>
    <property type="match status" value="1"/>
</dbReference>
<keyword evidence="7" id="KW-0408">Iron</keyword>
<dbReference type="Pfam" id="PF00036">
    <property type="entry name" value="EF-hand_1"/>
    <property type="match status" value="1"/>
</dbReference>
<dbReference type="Gene3D" id="3.30.1540.10">
    <property type="entry name" value="formyl-coa transferase, domain 3"/>
    <property type="match status" value="1"/>
</dbReference>
<dbReference type="InterPro" id="IPR005123">
    <property type="entry name" value="Oxoglu/Fe-dep_dioxygenase_dom"/>
</dbReference>
<dbReference type="PANTHER" id="PTHR10869">
    <property type="entry name" value="PROLYL 4-HYDROXYLASE ALPHA SUBUNIT"/>
    <property type="match status" value="1"/>
</dbReference>
<gene>
    <name evidence="10" type="ORF">SNEC2469_LOCUS32917</name>
</gene>
<dbReference type="InterPro" id="IPR011992">
    <property type="entry name" value="EF-hand-dom_pair"/>
</dbReference>
<dbReference type="PROSITE" id="PS00018">
    <property type="entry name" value="EF_HAND_1"/>
    <property type="match status" value="1"/>
</dbReference>
<evidence type="ECO:0000313" key="10">
    <source>
        <dbReference type="EMBL" id="CAE7937850.1"/>
    </source>
</evidence>
<dbReference type="Gene3D" id="2.60.120.620">
    <property type="entry name" value="q2cbj1_9rhob like domain"/>
    <property type="match status" value="1"/>
</dbReference>
<dbReference type="InterPro" id="IPR045054">
    <property type="entry name" value="P4HA-like"/>
</dbReference>
<dbReference type="InterPro" id="IPR003673">
    <property type="entry name" value="CoA-Trfase_fam_III"/>
</dbReference>
<dbReference type="GO" id="GO:0031418">
    <property type="term" value="F:L-ascorbic acid binding"/>
    <property type="evidence" value="ECO:0007669"/>
    <property type="project" value="InterPro"/>
</dbReference>
<evidence type="ECO:0000313" key="11">
    <source>
        <dbReference type="Proteomes" id="UP000601435"/>
    </source>
</evidence>
<dbReference type="SMART" id="SM00054">
    <property type="entry name" value="EFh"/>
    <property type="match status" value="1"/>
</dbReference>
<comment type="similarity">
    <text evidence="2">Belongs to the CoA-transferase III family.</text>
</comment>
<evidence type="ECO:0000256" key="5">
    <source>
        <dbReference type="ARBA" id="ARBA00022964"/>
    </source>
</evidence>
<dbReference type="Proteomes" id="UP000601435">
    <property type="component" value="Unassembled WGS sequence"/>
</dbReference>
<accession>A0A813C6F9</accession>
<evidence type="ECO:0008006" key="12">
    <source>
        <dbReference type="Google" id="ProtNLM"/>
    </source>
</evidence>
<dbReference type="Pfam" id="PF13475">
    <property type="entry name" value="DUF4116"/>
    <property type="match status" value="1"/>
</dbReference>
<evidence type="ECO:0000256" key="2">
    <source>
        <dbReference type="ARBA" id="ARBA00008383"/>
    </source>
</evidence>
<feature type="domain" description="EF-hand" evidence="8">
    <location>
        <begin position="316"/>
        <end position="351"/>
    </location>
</feature>
<dbReference type="InterPro" id="IPR002048">
    <property type="entry name" value="EF_hand_dom"/>
</dbReference>
<evidence type="ECO:0000256" key="1">
    <source>
        <dbReference type="ARBA" id="ARBA00001961"/>
    </source>
</evidence>
<dbReference type="GO" id="GO:0005506">
    <property type="term" value="F:iron ion binding"/>
    <property type="evidence" value="ECO:0007669"/>
    <property type="project" value="InterPro"/>
</dbReference>
<keyword evidence="3" id="KW-0479">Metal-binding</keyword>
<dbReference type="InterPro" id="IPR025197">
    <property type="entry name" value="DUF4116"/>
</dbReference>
<dbReference type="GO" id="GO:0005509">
    <property type="term" value="F:calcium ion binding"/>
    <property type="evidence" value="ECO:0007669"/>
    <property type="project" value="InterPro"/>
</dbReference>
<dbReference type="Gene3D" id="3.40.50.10540">
    <property type="entry name" value="Crotonobetainyl-coa:carnitine coa-transferase, domain 1"/>
    <property type="match status" value="1"/>
</dbReference>
<name>A0A813C6F9_9DINO</name>
<protein>
    <recommendedName>
        <fullName evidence="12">Calmodulin</fullName>
    </recommendedName>
</protein>
<evidence type="ECO:0000256" key="3">
    <source>
        <dbReference type="ARBA" id="ARBA00022723"/>
    </source>
</evidence>
<dbReference type="InterPro" id="IPR044862">
    <property type="entry name" value="Pro_4_hyd_alph_FE2OG_OXY"/>
</dbReference>
<dbReference type="SUPFAM" id="SSF47473">
    <property type="entry name" value="EF-hand"/>
    <property type="match status" value="1"/>
</dbReference>
<dbReference type="PROSITE" id="PS50222">
    <property type="entry name" value="EF_HAND_2"/>
    <property type="match status" value="1"/>
</dbReference>
<dbReference type="Pfam" id="PF13640">
    <property type="entry name" value="2OG-FeII_Oxy_3"/>
    <property type="match status" value="1"/>
</dbReference>
<dbReference type="PROSITE" id="PS51471">
    <property type="entry name" value="FE2OG_OXY"/>
    <property type="match status" value="1"/>
</dbReference>
<dbReference type="InterPro" id="IPR044855">
    <property type="entry name" value="CoA-Trfase_III_dom3_sf"/>
</dbReference>
<dbReference type="Pfam" id="PF02515">
    <property type="entry name" value="CoA_transf_3"/>
    <property type="match status" value="1"/>
</dbReference>
<evidence type="ECO:0000256" key="7">
    <source>
        <dbReference type="ARBA" id="ARBA00023004"/>
    </source>
</evidence>
<evidence type="ECO:0000256" key="6">
    <source>
        <dbReference type="ARBA" id="ARBA00023002"/>
    </source>
</evidence>
<comment type="cofactor">
    <cofactor evidence="1">
        <name>L-ascorbate</name>
        <dbReference type="ChEBI" id="CHEBI:38290"/>
    </cofactor>
</comment>
<comment type="caution">
    <text evidence="10">The sequence shown here is derived from an EMBL/GenBank/DDBJ whole genome shotgun (WGS) entry which is preliminary data.</text>
</comment>
<keyword evidence="5" id="KW-0223">Dioxygenase</keyword>
<dbReference type="PANTHER" id="PTHR10869:SF246">
    <property type="entry name" value="TRANSMEMBRANE PROLYL 4-HYDROXYLASE"/>
    <property type="match status" value="1"/>
</dbReference>
<keyword evidence="11" id="KW-1185">Reference proteome</keyword>
<evidence type="ECO:0000256" key="4">
    <source>
        <dbReference type="ARBA" id="ARBA00022837"/>
    </source>
</evidence>
<evidence type="ECO:0000259" key="9">
    <source>
        <dbReference type="PROSITE" id="PS51471"/>
    </source>
</evidence>
<feature type="non-terminal residue" evidence="10">
    <location>
        <position position="628"/>
    </location>
</feature>
<dbReference type="AlphaFoldDB" id="A0A813C6F9"/>
<feature type="domain" description="Fe2OG dioxygenase" evidence="9">
    <location>
        <begin position="442"/>
        <end position="557"/>
    </location>
</feature>
<proteinExistence type="inferred from homology"/>
<dbReference type="SMART" id="SM00702">
    <property type="entry name" value="P4Hc"/>
    <property type="match status" value="1"/>
</dbReference>
<organism evidence="10 11">
    <name type="scientific">Symbiodinium necroappetens</name>
    <dbReference type="NCBI Taxonomy" id="1628268"/>
    <lineage>
        <taxon>Eukaryota</taxon>
        <taxon>Sar</taxon>
        <taxon>Alveolata</taxon>
        <taxon>Dinophyceae</taxon>
        <taxon>Suessiales</taxon>
        <taxon>Symbiodiniaceae</taxon>
        <taxon>Symbiodinium</taxon>
    </lineage>
</organism>
<dbReference type="InterPro" id="IPR006620">
    <property type="entry name" value="Pro_4_hyd_alph"/>
</dbReference>
<dbReference type="Gene3D" id="1.10.238.10">
    <property type="entry name" value="EF-hand"/>
    <property type="match status" value="1"/>
</dbReference>